<dbReference type="NCBIfam" id="TIGR01443">
    <property type="entry name" value="intein_Cterm"/>
    <property type="match status" value="1"/>
</dbReference>
<dbReference type="PANTHER" id="PTHR32305">
    <property type="match status" value="1"/>
</dbReference>
<dbReference type="InterPro" id="IPR006530">
    <property type="entry name" value="YD"/>
</dbReference>
<evidence type="ECO:0000256" key="1">
    <source>
        <dbReference type="ARBA" id="ARBA00022737"/>
    </source>
</evidence>
<dbReference type="PROSITE" id="PS50818">
    <property type="entry name" value="INTEIN_C_TER"/>
    <property type="match status" value="1"/>
</dbReference>
<dbReference type="Pfam" id="PF07591">
    <property type="entry name" value="PT-HINT"/>
    <property type="match status" value="1"/>
</dbReference>
<dbReference type="InterPro" id="IPR050708">
    <property type="entry name" value="T6SS_VgrG/RHS"/>
</dbReference>
<accession>A0ABS3V6P7</accession>
<dbReference type="Gene3D" id="2.180.10.10">
    <property type="entry name" value="RHS repeat-associated core"/>
    <property type="match status" value="2"/>
</dbReference>
<feature type="region of interest" description="Disordered" evidence="2">
    <location>
        <begin position="621"/>
        <end position="650"/>
    </location>
</feature>
<dbReference type="InterPro" id="IPR056823">
    <property type="entry name" value="TEN-like_YD-shell"/>
</dbReference>
<dbReference type="SMART" id="SM00306">
    <property type="entry name" value="HintN"/>
    <property type="match status" value="1"/>
</dbReference>
<evidence type="ECO:0000313" key="4">
    <source>
        <dbReference type="EMBL" id="MBO4161249.1"/>
    </source>
</evidence>
<feature type="domain" description="Hint" evidence="3">
    <location>
        <begin position="1076"/>
        <end position="1177"/>
    </location>
</feature>
<dbReference type="InterPro" id="IPR003587">
    <property type="entry name" value="Hint_dom_N"/>
</dbReference>
<comment type="caution">
    <text evidence="4">The sequence shown here is derived from an EMBL/GenBank/DDBJ whole genome shotgun (WGS) entry which is preliminary data.</text>
</comment>
<keyword evidence="1" id="KW-0677">Repeat</keyword>
<reference evidence="4 5" key="1">
    <citation type="submission" date="2021-03" db="EMBL/GenBank/DDBJ databases">
        <authorList>
            <person name="Lee D.-H."/>
        </authorList>
    </citation>
    <scope>NUCLEOTIDE SEQUENCE [LARGE SCALE GENOMIC DNA]</scope>
    <source>
        <strain evidence="4 5">MMS20-R2-23</strain>
    </source>
</reference>
<evidence type="ECO:0000313" key="5">
    <source>
        <dbReference type="Proteomes" id="UP000671399"/>
    </source>
</evidence>
<sequence length="1318" mass="141760">MKGWSPSNGGTTTWLTTSQTTYDPYGRLFEATDVRGNKTTTTYTPTAGGPVTKVDTVQTFGTQTWTTTAEIEGAWGSTTGNIDINLKRTDLTYDAHGRLTKVWLPNRPKSSNPNSPSSEFSYTLRNANGVNAVTTRALNPAGNYVSTFSLYDGLLRERQTQTAAKAGSGTIFTEKTYDAAGRATTTTDQHYDNYLTPGINLHTIDEWRIKGQTVTQYDRAGRVTETILRSSVNNALTEKWRTQTRYGGDRTYVTPPAGGTPTTTIVDARGNTTELRQHLTSGTSSAYDATFYTYNRKNQLVQVKDSADNPWTYEYDIRGRQTSATDPDKGLTTTSYNDYGDITEVTDARSRALNEKLVYQYDLLGRRTGLYDNTIASNTKRATWAYDPSGAKGQLASTSRWTGTSRTDEYKIRIRGYTALYQPTGEDYVIPPAETGLSGTYIFTRQYKPDGSLDTETYPNAGGLGGETLTHTYDPITGLPEQLTTNYPNAGQYVLDTTYTEFGELGLIRYQQTGQNYVDRSFEYEDATRRLKRATTARQIAPQYVSDVHYDYEDAGNIKRIADTPAGGTTDVQCFNHDHLRRLTQAWTPTSGDCTVTPQANQLAGPAPYWSTWTFDTAGTPTAGNLRSDRTITPAGTTDRSYAYPSGTTRPHAVSAITTTGLGAGTKNYRYDENGSTTCRPNATAATNTCPPGAGSETLTWDIEGHLTGVTDSGKNHSYLYDGDGDRLIARDPTGATLYLPGTEIRYTAATQQKTATRYYSYAGQTCAMRQNTGVTWIIGDHQGTQETAISAGNQTVTKRRQNPYGAPRGTNPAWPNDKGFVGGDIDGESDPTGLTHIGARSYDPAIGQFISVDPLIDFTNPQQMQGYSYASYSPITFADPTGEMIMNDLAGVHTGDGAPPATPPKEKKKKKSKCGIFSSLCNKAKKSVDNGVKWARDNAKIVGTVAGVAAGALATGVCLGATAGIGSVGCAAIGGAVGGAVASLVEDAVDREDDTWQGMLGGALLGAAAGAVIGAGVAAVGAAAFGASVALSSGMGVKSAVQFGGGAIKSALSRTAGSAATAAPKPKIPSPGKGCHSFDPATPVLLANGTSRPIGEIQLGDEVLAHDPETGVTASKAVEQLHLNQDAELTDLTVQTADRSEVVLKTTQNHPFWSRDRAAWVEAKDLQPAERLLSGDDTTVVARAESYVGSRQMRDLTVADIHTYYVVAGNSPVLVHNCGTSVDDLRNAKPIEGHGIDPDKAADMRTWSDDDLLDSLNTPRDGGVARINESGTIVNGHHRINEIIRRADDPKNKRITGETRVRIEQYRRDLSDFWDLD</sequence>
<gene>
    <name evidence="4" type="ORF">JQN83_10550</name>
</gene>
<dbReference type="PANTHER" id="PTHR32305:SF17">
    <property type="entry name" value="TRNA NUCLEASE WAPA"/>
    <property type="match status" value="1"/>
</dbReference>
<dbReference type="CDD" id="cd00081">
    <property type="entry name" value="Hint"/>
    <property type="match status" value="1"/>
</dbReference>
<dbReference type="InterPro" id="IPR030934">
    <property type="entry name" value="Intein_C"/>
</dbReference>
<dbReference type="Pfam" id="PF25023">
    <property type="entry name" value="TEN_YD-shell"/>
    <property type="match status" value="1"/>
</dbReference>
<dbReference type="NCBIfam" id="TIGR03696">
    <property type="entry name" value="Rhs_assc_core"/>
    <property type="match status" value="1"/>
</dbReference>
<dbReference type="InterPro" id="IPR036844">
    <property type="entry name" value="Hint_dom_sf"/>
</dbReference>
<dbReference type="Gene3D" id="2.170.16.10">
    <property type="entry name" value="Hedgehog/Intein (Hint) domain"/>
    <property type="match status" value="1"/>
</dbReference>
<protein>
    <recommendedName>
        <fullName evidence="3">Hint domain-containing protein</fullName>
    </recommendedName>
</protein>
<dbReference type="Proteomes" id="UP000671399">
    <property type="component" value="Unassembled WGS sequence"/>
</dbReference>
<organism evidence="4 5">
    <name type="scientific">Micromonospora antibiotica</name>
    <dbReference type="NCBI Taxonomy" id="2807623"/>
    <lineage>
        <taxon>Bacteria</taxon>
        <taxon>Bacillati</taxon>
        <taxon>Actinomycetota</taxon>
        <taxon>Actinomycetes</taxon>
        <taxon>Micromonosporales</taxon>
        <taxon>Micromonosporaceae</taxon>
        <taxon>Micromonospora</taxon>
    </lineage>
</organism>
<evidence type="ECO:0000259" key="3">
    <source>
        <dbReference type="SMART" id="SM00306"/>
    </source>
</evidence>
<dbReference type="InterPro" id="IPR022385">
    <property type="entry name" value="Rhs_assc_core"/>
</dbReference>
<dbReference type="InterPro" id="IPR031325">
    <property type="entry name" value="RHS_repeat"/>
</dbReference>
<keyword evidence="5" id="KW-1185">Reference proteome</keyword>
<evidence type="ECO:0000256" key="2">
    <source>
        <dbReference type="SAM" id="MobiDB-lite"/>
    </source>
</evidence>
<dbReference type="EMBL" id="JAGFWR010000004">
    <property type="protein sequence ID" value="MBO4161249.1"/>
    <property type="molecule type" value="Genomic_DNA"/>
</dbReference>
<dbReference type="Pfam" id="PF05593">
    <property type="entry name" value="RHS_repeat"/>
    <property type="match status" value="1"/>
</dbReference>
<dbReference type="NCBIfam" id="TIGR01643">
    <property type="entry name" value="YD_repeat_2x"/>
    <property type="match status" value="1"/>
</dbReference>
<proteinExistence type="predicted"/>
<dbReference type="SUPFAM" id="SSF51294">
    <property type="entry name" value="Hedgehog/intein (Hint) domain"/>
    <property type="match status" value="1"/>
</dbReference>
<name>A0ABS3V6P7_9ACTN</name>